<name>A0A1Q3DBV5_CEPFO</name>
<proteinExistence type="predicted"/>
<protein>
    <submittedName>
        <fullName evidence="3">LTP_2 domain-containing protein</fullName>
    </submittedName>
</protein>
<dbReference type="InParanoid" id="A0A1Q3DBV5"/>
<dbReference type="CDD" id="cd00010">
    <property type="entry name" value="AAI_LTSS"/>
    <property type="match status" value="1"/>
</dbReference>
<keyword evidence="4" id="KW-1185">Reference proteome</keyword>
<feature type="domain" description="Bifunctional inhibitor/plant lipid transfer protein/seed storage helical" evidence="2">
    <location>
        <begin position="15"/>
        <end position="102"/>
    </location>
</feature>
<dbReference type="Gene3D" id="1.10.110.10">
    <property type="entry name" value="Plant lipid-transfer and hydrophobic proteins"/>
    <property type="match status" value="1"/>
</dbReference>
<feature type="signal peptide" evidence="1">
    <location>
        <begin position="1"/>
        <end position="19"/>
    </location>
</feature>
<dbReference type="PANTHER" id="PTHR35747">
    <property type="entry name" value="BIFUNCTIONAL INHIBITOR/LIPID-TRANSFER PROTEIN/SEED STORAGE 2S ALBUMIN SUPERFAMILY PROTEIN"/>
    <property type="match status" value="1"/>
</dbReference>
<dbReference type="AlphaFoldDB" id="A0A1Q3DBV5"/>
<dbReference type="InterPro" id="IPR036312">
    <property type="entry name" value="Bifun_inhib/LTP/seed_sf"/>
</dbReference>
<dbReference type="SUPFAM" id="SSF47699">
    <property type="entry name" value="Bifunctional inhibitor/lipid-transfer protein/seed storage 2S albumin"/>
    <property type="match status" value="1"/>
</dbReference>
<evidence type="ECO:0000313" key="3">
    <source>
        <dbReference type="EMBL" id="GAV89954.1"/>
    </source>
</evidence>
<evidence type="ECO:0000259" key="2">
    <source>
        <dbReference type="Pfam" id="PF14368"/>
    </source>
</evidence>
<dbReference type="InterPro" id="IPR053353">
    <property type="entry name" value="Plant_LTP_GPI-anchored"/>
</dbReference>
<sequence length="124" mass="13288">MITALTFLLTTAIFLTSVSQPPPPPPQSSCVEELVSLSPCLGYISAPPNNINQDVTPQCCHAFSSTDGDCLCYLLRQPLIFGFPLNESRVLSLSSVCDSSTRNGSFARSGSLDSFCSGFRFSIV</sequence>
<evidence type="ECO:0000256" key="1">
    <source>
        <dbReference type="SAM" id="SignalP"/>
    </source>
</evidence>
<dbReference type="EMBL" id="BDDD01005850">
    <property type="protein sequence ID" value="GAV89954.1"/>
    <property type="molecule type" value="Genomic_DNA"/>
</dbReference>
<dbReference type="InterPro" id="IPR016140">
    <property type="entry name" value="Bifunc_inhib/LTP/seed_store"/>
</dbReference>
<evidence type="ECO:0000313" key="4">
    <source>
        <dbReference type="Proteomes" id="UP000187406"/>
    </source>
</evidence>
<feature type="chain" id="PRO_5012569166" evidence="1">
    <location>
        <begin position="20"/>
        <end position="124"/>
    </location>
</feature>
<keyword evidence="1" id="KW-0732">Signal</keyword>
<gene>
    <name evidence="3" type="ORF">CFOL_v3_33365</name>
</gene>
<dbReference type="Proteomes" id="UP000187406">
    <property type="component" value="Unassembled WGS sequence"/>
</dbReference>
<dbReference type="PANTHER" id="PTHR35747:SF2">
    <property type="entry name" value="NON-SPECIFIC LIPID TRANSFER PROTEIN GPI-ANCHORED 25"/>
    <property type="match status" value="1"/>
</dbReference>
<comment type="caution">
    <text evidence="3">The sequence shown here is derived from an EMBL/GenBank/DDBJ whole genome shotgun (WGS) entry which is preliminary data.</text>
</comment>
<organism evidence="3 4">
    <name type="scientific">Cephalotus follicularis</name>
    <name type="common">Albany pitcher plant</name>
    <dbReference type="NCBI Taxonomy" id="3775"/>
    <lineage>
        <taxon>Eukaryota</taxon>
        <taxon>Viridiplantae</taxon>
        <taxon>Streptophyta</taxon>
        <taxon>Embryophyta</taxon>
        <taxon>Tracheophyta</taxon>
        <taxon>Spermatophyta</taxon>
        <taxon>Magnoliopsida</taxon>
        <taxon>eudicotyledons</taxon>
        <taxon>Gunneridae</taxon>
        <taxon>Pentapetalae</taxon>
        <taxon>rosids</taxon>
        <taxon>fabids</taxon>
        <taxon>Oxalidales</taxon>
        <taxon>Cephalotaceae</taxon>
        <taxon>Cephalotus</taxon>
    </lineage>
</organism>
<accession>A0A1Q3DBV5</accession>
<dbReference type="Pfam" id="PF14368">
    <property type="entry name" value="LTP_2"/>
    <property type="match status" value="1"/>
</dbReference>
<dbReference type="OrthoDB" id="786778at2759"/>
<reference evidence="4" key="1">
    <citation type="submission" date="2016-04" db="EMBL/GenBank/DDBJ databases">
        <title>Cephalotus genome sequencing.</title>
        <authorList>
            <person name="Fukushima K."/>
            <person name="Hasebe M."/>
            <person name="Fang X."/>
        </authorList>
    </citation>
    <scope>NUCLEOTIDE SEQUENCE [LARGE SCALE GENOMIC DNA]</scope>
    <source>
        <strain evidence="4">cv. St1</strain>
    </source>
</reference>